<dbReference type="InterPro" id="IPR001214">
    <property type="entry name" value="SET_dom"/>
</dbReference>
<evidence type="ECO:0000256" key="1">
    <source>
        <dbReference type="ARBA" id="ARBA00004584"/>
    </source>
</evidence>
<dbReference type="SMART" id="SM00466">
    <property type="entry name" value="SRA"/>
    <property type="match status" value="1"/>
</dbReference>
<dbReference type="PANTHER" id="PTHR45660:SF73">
    <property type="entry name" value="HISTONE-LYSINE N-METHYLTRANSFERASE, H3 LYSINE-9 SPECIFIC SUVH1"/>
    <property type="match status" value="1"/>
</dbReference>
<feature type="region of interest" description="Disordered" evidence="7">
    <location>
        <begin position="136"/>
        <end position="164"/>
    </location>
</feature>
<dbReference type="Pfam" id="PF02182">
    <property type="entry name" value="SAD_SRA"/>
    <property type="match status" value="1"/>
</dbReference>
<dbReference type="PROSITE" id="PS50867">
    <property type="entry name" value="PRE_SET"/>
    <property type="match status" value="1"/>
</dbReference>
<reference evidence="11" key="1">
    <citation type="submission" date="2020-03" db="EMBL/GenBank/DDBJ databases">
        <title>A high-quality chromosome-level genome assembly of a woody plant with both climbing and erect habits, Rhamnella rubrinervis.</title>
        <authorList>
            <person name="Lu Z."/>
            <person name="Yang Y."/>
            <person name="Zhu X."/>
            <person name="Sun Y."/>
        </authorList>
    </citation>
    <scope>NUCLEOTIDE SEQUENCE</scope>
    <source>
        <strain evidence="11">BYM</strain>
        <tissue evidence="11">Leaf</tissue>
    </source>
</reference>
<dbReference type="InterPro" id="IPR051357">
    <property type="entry name" value="H3K9_HMTase_SUVAR3-9"/>
</dbReference>
<keyword evidence="12" id="KW-1185">Reference proteome</keyword>
<evidence type="ECO:0000313" key="12">
    <source>
        <dbReference type="Proteomes" id="UP000796880"/>
    </source>
</evidence>
<name>A0A8K0MKD9_9ROSA</name>
<keyword evidence="2" id="KW-0158">Chromosome</keyword>
<dbReference type="Pfam" id="PF00856">
    <property type="entry name" value="SET"/>
    <property type="match status" value="1"/>
</dbReference>
<organism evidence="11 12">
    <name type="scientific">Rhamnella rubrinervis</name>
    <dbReference type="NCBI Taxonomy" id="2594499"/>
    <lineage>
        <taxon>Eukaryota</taxon>
        <taxon>Viridiplantae</taxon>
        <taxon>Streptophyta</taxon>
        <taxon>Embryophyta</taxon>
        <taxon>Tracheophyta</taxon>
        <taxon>Spermatophyta</taxon>
        <taxon>Magnoliopsida</taxon>
        <taxon>eudicotyledons</taxon>
        <taxon>Gunneridae</taxon>
        <taxon>Pentapetalae</taxon>
        <taxon>rosids</taxon>
        <taxon>fabids</taxon>
        <taxon>Rosales</taxon>
        <taxon>Rhamnaceae</taxon>
        <taxon>rhamnoid group</taxon>
        <taxon>Rhamneae</taxon>
        <taxon>Rhamnella</taxon>
    </lineage>
</organism>
<evidence type="ECO:0000256" key="6">
    <source>
        <dbReference type="PROSITE-ProRule" id="PRU00358"/>
    </source>
</evidence>
<protein>
    <submittedName>
        <fullName evidence="11">Uncharacterized protein</fullName>
    </submittedName>
</protein>
<feature type="region of interest" description="Disordered" evidence="7">
    <location>
        <begin position="54"/>
        <end position="121"/>
    </location>
</feature>
<dbReference type="AlphaFoldDB" id="A0A8K0MKD9"/>
<dbReference type="GO" id="GO:0003690">
    <property type="term" value="F:double-stranded DNA binding"/>
    <property type="evidence" value="ECO:0007669"/>
    <property type="project" value="TreeGrafter"/>
</dbReference>
<feature type="domain" description="SET" evidence="8">
    <location>
        <begin position="531"/>
        <end position="678"/>
    </location>
</feature>
<dbReference type="InterPro" id="IPR036987">
    <property type="entry name" value="SRA-YDG_sf"/>
</dbReference>
<dbReference type="SMART" id="SM00317">
    <property type="entry name" value="SET"/>
    <property type="match status" value="1"/>
</dbReference>
<evidence type="ECO:0000259" key="9">
    <source>
        <dbReference type="PROSITE" id="PS50867"/>
    </source>
</evidence>
<dbReference type="Pfam" id="PF05033">
    <property type="entry name" value="Pre-SET"/>
    <property type="match status" value="1"/>
</dbReference>
<sequence length="713" mass="78525">MEGGGSDRYFVPPSSSFDKSKILDVRPLRCLLPVFPNGSQAPPFVSNGFAPFYPFSGPQGSKTPPDLNEENPPPPAHTSFGTMPAPIRSYRSPQPSAPQPHDFPEGSNGGGESTMDGNGEMGFLFRQRPVNVEGVAVNNGGSVVGSGSSRRKTKKRQSGQSSAIVDLSKSITDFPVGINPFDREDGSREMVNYVLVTYDAIRRRLSQIEDTKASNTGIIKRPDLKAGNILMSKKVRTNMRKRIGTVPGVEIGDIFFFRMEMCVVGLHGPSMAGIDYMSLRGDLSEDPVALSIVSSGGYDDDVKDSDVLIYSGQGGIVSGKDKQASDQKLERGNLALETSLHRANEVRVIRGMKDPVNSTAKVYVYDGLYKVKNSWTEKAKSGCNMFKYKLVRMPGQPDACTVWRSILKSKEYLSSRAGLVLPDITSGAESIPVSLVNDVDNEKGPAYFTYFPTLKYSVAFNLVHPSFGCNCSNACVSNDPNCSCIQKSGGDFPYTSNGILVSRKPLIHECSPTCRCFPNCKNRVSQTGLKVRLEVFKTKVRGWGLRSWDPIRAGTFICEYAGEVIDSVKLMQSREEVENDEYVFDTSRVYASFKWNYEPDLLGEDSSNDANEDYTIPSRLVISSKYFGNVSRFMNHSCSPNVFWQPILYEQNNQSFIHIAFFAIRHITPMTELTYDYGVSRSSEADNSGFLRKKRCLCGSPNVGVILADSSGT</sequence>
<feature type="compositionally biased region" description="Low complexity" evidence="7">
    <location>
        <begin position="136"/>
        <end position="148"/>
    </location>
</feature>
<dbReference type="GO" id="GO:0008270">
    <property type="term" value="F:zinc ion binding"/>
    <property type="evidence" value="ECO:0007669"/>
    <property type="project" value="InterPro"/>
</dbReference>
<dbReference type="InterPro" id="IPR015947">
    <property type="entry name" value="PUA-like_sf"/>
</dbReference>
<dbReference type="PANTHER" id="PTHR45660">
    <property type="entry name" value="HISTONE-LYSINE N-METHYLTRANSFERASE SETMAR"/>
    <property type="match status" value="1"/>
</dbReference>
<evidence type="ECO:0000256" key="3">
    <source>
        <dbReference type="ARBA" id="ARBA00022853"/>
    </source>
</evidence>
<dbReference type="SUPFAM" id="SSF88697">
    <property type="entry name" value="PUA domain-like"/>
    <property type="match status" value="1"/>
</dbReference>
<dbReference type="Gene3D" id="2.170.270.10">
    <property type="entry name" value="SET domain"/>
    <property type="match status" value="1"/>
</dbReference>
<evidence type="ECO:0000256" key="4">
    <source>
        <dbReference type="ARBA" id="ARBA00023242"/>
    </source>
</evidence>
<dbReference type="SUPFAM" id="SSF82199">
    <property type="entry name" value="SET domain"/>
    <property type="match status" value="1"/>
</dbReference>
<accession>A0A8K0MKD9</accession>
<evidence type="ECO:0000256" key="7">
    <source>
        <dbReference type="SAM" id="MobiDB-lite"/>
    </source>
</evidence>
<dbReference type="GO" id="GO:0042054">
    <property type="term" value="F:histone methyltransferase activity"/>
    <property type="evidence" value="ECO:0007669"/>
    <property type="project" value="InterPro"/>
</dbReference>
<keyword evidence="3" id="KW-0156">Chromatin regulator</keyword>
<dbReference type="Proteomes" id="UP000796880">
    <property type="component" value="Unassembled WGS sequence"/>
</dbReference>
<dbReference type="GO" id="GO:0000775">
    <property type="term" value="C:chromosome, centromeric region"/>
    <property type="evidence" value="ECO:0007669"/>
    <property type="project" value="UniProtKB-SubCell"/>
</dbReference>
<keyword evidence="5" id="KW-0137">Centromere</keyword>
<dbReference type="InterPro" id="IPR007728">
    <property type="entry name" value="Pre-SET_dom"/>
</dbReference>
<dbReference type="PROSITE" id="PS50280">
    <property type="entry name" value="SET"/>
    <property type="match status" value="1"/>
</dbReference>
<evidence type="ECO:0000259" key="8">
    <source>
        <dbReference type="PROSITE" id="PS50280"/>
    </source>
</evidence>
<dbReference type="PROSITE" id="PS51575">
    <property type="entry name" value="SAM_MT43_SUVAR39_2"/>
    <property type="match status" value="1"/>
</dbReference>
<dbReference type="PROSITE" id="PS51015">
    <property type="entry name" value="YDG"/>
    <property type="match status" value="1"/>
</dbReference>
<dbReference type="InterPro" id="IPR025794">
    <property type="entry name" value="H3-K9-MeTrfase_plant"/>
</dbReference>
<evidence type="ECO:0000256" key="2">
    <source>
        <dbReference type="ARBA" id="ARBA00022454"/>
    </source>
</evidence>
<dbReference type="GO" id="GO:0005634">
    <property type="term" value="C:nucleus"/>
    <property type="evidence" value="ECO:0007669"/>
    <property type="project" value="UniProtKB-SubCell"/>
</dbReference>
<evidence type="ECO:0000259" key="10">
    <source>
        <dbReference type="PROSITE" id="PS51015"/>
    </source>
</evidence>
<dbReference type="SMART" id="SM00468">
    <property type="entry name" value="PreSET"/>
    <property type="match status" value="1"/>
</dbReference>
<evidence type="ECO:0000256" key="5">
    <source>
        <dbReference type="ARBA" id="ARBA00023328"/>
    </source>
</evidence>
<comment type="caution">
    <text evidence="11">The sequence shown here is derived from an EMBL/GenBank/DDBJ whole genome shotgun (WGS) entry which is preliminary data.</text>
</comment>
<feature type="domain" description="Pre-SET" evidence="9">
    <location>
        <begin position="467"/>
        <end position="528"/>
    </location>
</feature>
<proteinExistence type="predicted"/>
<dbReference type="EMBL" id="VOIH02000004">
    <property type="protein sequence ID" value="KAF3448760.1"/>
    <property type="molecule type" value="Genomic_DNA"/>
</dbReference>
<feature type="domain" description="YDG" evidence="10">
    <location>
        <begin position="244"/>
        <end position="392"/>
    </location>
</feature>
<evidence type="ECO:0000313" key="11">
    <source>
        <dbReference type="EMBL" id="KAF3448760.1"/>
    </source>
</evidence>
<dbReference type="Gene3D" id="2.30.280.10">
    <property type="entry name" value="SRA-YDG"/>
    <property type="match status" value="1"/>
</dbReference>
<dbReference type="OrthoDB" id="5792673at2759"/>
<dbReference type="FunFam" id="2.30.280.10:FF:000003">
    <property type="entry name" value="Histone-lysine N-methyltransferase, H3 lysine-9 specific SUVH5"/>
    <property type="match status" value="1"/>
</dbReference>
<gene>
    <name evidence="11" type="ORF">FNV43_RR09473</name>
</gene>
<comment type="subcellular location">
    <subcellularLocation>
        <location evidence="1">Chromosome</location>
        <location evidence="1">Centromere</location>
    </subcellularLocation>
    <subcellularLocation>
        <location evidence="6">Nucleus</location>
    </subcellularLocation>
</comment>
<dbReference type="InterPro" id="IPR003105">
    <property type="entry name" value="SRA_YDG"/>
</dbReference>
<keyword evidence="4 6" id="KW-0539">Nucleus</keyword>
<dbReference type="InterPro" id="IPR046341">
    <property type="entry name" value="SET_dom_sf"/>
</dbReference>